<keyword evidence="3" id="KW-1185">Reference proteome</keyword>
<evidence type="ECO:0000313" key="2">
    <source>
        <dbReference type="EMBL" id="CAK8985160.1"/>
    </source>
</evidence>
<feature type="compositionally biased region" description="Basic residues" evidence="1">
    <location>
        <begin position="153"/>
        <end position="162"/>
    </location>
</feature>
<accession>A0ABP0H8N3</accession>
<organism evidence="2 3">
    <name type="scientific">Durusdinium trenchii</name>
    <dbReference type="NCBI Taxonomy" id="1381693"/>
    <lineage>
        <taxon>Eukaryota</taxon>
        <taxon>Sar</taxon>
        <taxon>Alveolata</taxon>
        <taxon>Dinophyceae</taxon>
        <taxon>Suessiales</taxon>
        <taxon>Symbiodiniaceae</taxon>
        <taxon>Durusdinium</taxon>
    </lineage>
</organism>
<feature type="region of interest" description="Disordered" evidence="1">
    <location>
        <begin position="130"/>
        <end position="162"/>
    </location>
</feature>
<feature type="compositionally biased region" description="Polar residues" evidence="1">
    <location>
        <begin position="139"/>
        <end position="152"/>
    </location>
</feature>
<sequence>MCEIKPRSKRCHVDTATHEQWKAGGEGREWLELALAESLERVGAHGKKQHKKLRVEFCARVVLVRERMQQKEKEISGSWMTEERMKKSGDFSQESIRSIIQYCEKFPSALIRPGEWPNDMSSDTSILGAAWAQRKSGRGNMTTQSVNTLSRQRPSKQSKRVK</sequence>
<evidence type="ECO:0000256" key="1">
    <source>
        <dbReference type="SAM" id="MobiDB-lite"/>
    </source>
</evidence>
<dbReference type="Proteomes" id="UP001642464">
    <property type="component" value="Unassembled WGS sequence"/>
</dbReference>
<proteinExistence type="predicted"/>
<reference evidence="2 3" key="1">
    <citation type="submission" date="2024-02" db="EMBL/GenBank/DDBJ databases">
        <authorList>
            <person name="Chen Y."/>
            <person name="Shah S."/>
            <person name="Dougan E. K."/>
            <person name="Thang M."/>
            <person name="Chan C."/>
        </authorList>
    </citation>
    <scope>NUCLEOTIDE SEQUENCE [LARGE SCALE GENOMIC DNA]</scope>
</reference>
<gene>
    <name evidence="2" type="ORF">SCF082_LOCUS38</name>
</gene>
<protein>
    <submittedName>
        <fullName evidence="2">Uncharacterized protein</fullName>
    </submittedName>
</protein>
<evidence type="ECO:0000313" key="3">
    <source>
        <dbReference type="Proteomes" id="UP001642464"/>
    </source>
</evidence>
<name>A0ABP0H8N3_9DINO</name>
<comment type="caution">
    <text evidence="2">The sequence shown here is derived from an EMBL/GenBank/DDBJ whole genome shotgun (WGS) entry which is preliminary data.</text>
</comment>
<dbReference type="EMBL" id="CAXAMM010000001">
    <property type="protein sequence ID" value="CAK8985160.1"/>
    <property type="molecule type" value="Genomic_DNA"/>
</dbReference>